<sequence>MPLQCLTVTQNGYAYDGLIRPTPNGFAMNYPYDILTAACLFIIVVSTSIMLALT</sequence>
<proteinExistence type="predicted"/>
<evidence type="ECO:0000256" key="1">
    <source>
        <dbReference type="SAM" id="Phobius"/>
    </source>
</evidence>
<keyword evidence="1" id="KW-0812">Transmembrane</keyword>
<keyword evidence="1" id="KW-1133">Transmembrane helix</keyword>
<evidence type="ECO:0000313" key="3">
    <source>
        <dbReference type="Proteomes" id="UP000672526"/>
    </source>
</evidence>
<reference evidence="2 3" key="1">
    <citation type="submission" date="2021-02" db="EMBL/GenBank/DDBJ databases">
        <authorList>
            <person name="Vanwijnsberghe S."/>
        </authorList>
    </citation>
    <scope>NUCLEOTIDE SEQUENCE [LARGE SCALE GENOMIC DNA]</scope>
    <source>
        <strain evidence="2 3">LMG 31837</strain>
    </source>
</reference>
<dbReference type="Proteomes" id="UP000672526">
    <property type="component" value="Unassembled WGS sequence"/>
</dbReference>
<keyword evidence="1" id="KW-0472">Membrane</keyword>
<comment type="caution">
    <text evidence="2">The sequence shown here is derived from an EMBL/GenBank/DDBJ whole genome shotgun (WGS) entry which is preliminary data.</text>
</comment>
<dbReference type="EMBL" id="CAJNBK010000019">
    <property type="protein sequence ID" value="CAE6799671.1"/>
    <property type="molecule type" value="Genomic_DNA"/>
</dbReference>
<gene>
    <name evidence="2" type="ORF">R69888_05144</name>
</gene>
<protein>
    <submittedName>
        <fullName evidence="2">Uncharacterized protein</fullName>
    </submittedName>
</protein>
<keyword evidence="3" id="KW-1185">Reference proteome</keyword>
<accession>A0ABM8SBK3</accession>
<feature type="transmembrane region" description="Helical" evidence="1">
    <location>
        <begin position="34"/>
        <end position="53"/>
    </location>
</feature>
<organism evidence="2 3">
    <name type="scientific">Paraburkholderia haematera</name>
    <dbReference type="NCBI Taxonomy" id="2793077"/>
    <lineage>
        <taxon>Bacteria</taxon>
        <taxon>Pseudomonadati</taxon>
        <taxon>Pseudomonadota</taxon>
        <taxon>Betaproteobacteria</taxon>
        <taxon>Burkholderiales</taxon>
        <taxon>Burkholderiaceae</taxon>
        <taxon>Paraburkholderia</taxon>
    </lineage>
</organism>
<evidence type="ECO:0000313" key="2">
    <source>
        <dbReference type="EMBL" id="CAE6799671.1"/>
    </source>
</evidence>
<name>A0ABM8SBK3_9BURK</name>